<feature type="region of interest" description="Disordered" evidence="3">
    <location>
        <begin position="115"/>
        <end position="156"/>
    </location>
</feature>
<feature type="compositionally biased region" description="Low complexity" evidence="3">
    <location>
        <begin position="121"/>
        <end position="138"/>
    </location>
</feature>
<keyword evidence="2" id="KW-0539">Nucleus</keyword>
<proteinExistence type="predicted"/>
<dbReference type="InterPro" id="IPR021858">
    <property type="entry name" value="Fun_TF"/>
</dbReference>
<dbReference type="Proteomes" id="UP001165063">
    <property type="component" value="Unassembled WGS sequence"/>
</dbReference>
<evidence type="ECO:0000313" key="5">
    <source>
        <dbReference type="EMBL" id="GMG19281.1"/>
    </source>
</evidence>
<dbReference type="Pfam" id="PF11951">
    <property type="entry name" value="Fungal_trans_2"/>
    <property type="match status" value="1"/>
</dbReference>
<organism evidence="5 6">
    <name type="scientific">Ambrosiozyma monospora</name>
    <name type="common">Yeast</name>
    <name type="synonym">Endomycopsis monosporus</name>
    <dbReference type="NCBI Taxonomy" id="43982"/>
    <lineage>
        <taxon>Eukaryota</taxon>
        <taxon>Fungi</taxon>
        <taxon>Dikarya</taxon>
        <taxon>Ascomycota</taxon>
        <taxon>Saccharomycotina</taxon>
        <taxon>Pichiomycetes</taxon>
        <taxon>Pichiales</taxon>
        <taxon>Pichiaceae</taxon>
        <taxon>Ambrosiozyma</taxon>
    </lineage>
</organism>
<feature type="domain" description="Zn(2)-C6 fungal-type" evidence="4">
    <location>
        <begin position="63"/>
        <end position="93"/>
    </location>
</feature>
<feature type="region of interest" description="Disordered" evidence="3">
    <location>
        <begin position="1"/>
        <end position="60"/>
    </location>
</feature>
<evidence type="ECO:0000259" key="4">
    <source>
        <dbReference type="PROSITE" id="PS50048"/>
    </source>
</evidence>
<sequence>MTSSKRGEDQLSSKESNPENNSISRSSSTTTTVSPEKTNSTPTETAKTTQQPKKKRQKYSRNGCSACKKRKIKCDEKLPICGRCERLKIECTYYRVFKFQAGISESAKLQDNGQQINSLVQQQPQQPQQQQLPGQLLGSNSLTGDTPNPSATEFSPADINQGLTQLLMNQELLLGDIAGINDFSSPYTASQLDDIQLPADIQNADLFQSLEGGLVTNNGATLPGASSPLNKTSAYGPATNVNDGAIPSAKSHSLHGLNNNLSTQSLAERNVVLEYDYLFNLNNSLNQSELNKICYDLGISPNSFESLYLQVFIKNVHCILYPLTTSFLKSPFITSFLAQAHSSPYLLSAMLASGARYLCEKARIDKAEMLKKRDTYLDHNYLKSLDDQIETNDKFRVHHLTNCFKSLKSTLEILKKSDIGLEHKEDIESALLTSLILAADLSSNKDQRWTLHLRGAKQFLAQCNNSKFGELNDDCQALYLAKYLFSSLEISSGMAHPNGSFLDLDELNQWIPIPLNFGPVTQLSRFGLVIDGYKNKEDTYGEYTGHLESQIAAFKIYMGFSDDVIEVVKHILFAKKKVDPELGVVSPHHVSKIMGLIHKANGFQIAVNTQPFIIPINSKFHPLYDGVDKCKLPLSGYIYKENVGQWFSYFDFCHQLRLDTLYLYILSHPKFLGIHVESPIVTRLVCKVIASCSIFISMREDLSDAELQRLENHYNSNILINSDGITNFDTENTTFKMTEEALNKVVNDATSKCDLFKTSDYLTNESVDHRICMVQWCLLIAGFCCLNASDKLIVDHLLTKLLLVGLKSAQGIIYNVRKIWIQRRIRFNDKVSGRLFKLDDSFNHGFFGERNDTAFPFT</sequence>
<evidence type="ECO:0000256" key="2">
    <source>
        <dbReference type="ARBA" id="ARBA00023242"/>
    </source>
</evidence>
<evidence type="ECO:0000313" key="6">
    <source>
        <dbReference type="Proteomes" id="UP001165063"/>
    </source>
</evidence>
<reference evidence="5" key="1">
    <citation type="submission" date="2023-04" db="EMBL/GenBank/DDBJ databases">
        <title>Ambrosiozyma monospora NBRC 1965.</title>
        <authorList>
            <person name="Ichikawa N."/>
            <person name="Sato H."/>
            <person name="Tonouchi N."/>
        </authorList>
    </citation>
    <scope>NUCLEOTIDE SEQUENCE</scope>
    <source>
        <strain evidence="5">NBRC 1965</strain>
    </source>
</reference>
<dbReference type="Gene3D" id="4.10.240.10">
    <property type="entry name" value="Zn(2)-C6 fungal-type DNA-binding domain"/>
    <property type="match status" value="1"/>
</dbReference>
<evidence type="ECO:0000256" key="3">
    <source>
        <dbReference type="SAM" id="MobiDB-lite"/>
    </source>
</evidence>
<dbReference type="PROSITE" id="PS00463">
    <property type="entry name" value="ZN2_CY6_FUNGAL_1"/>
    <property type="match status" value="1"/>
</dbReference>
<feature type="compositionally biased region" description="Polar residues" evidence="3">
    <location>
        <begin position="139"/>
        <end position="153"/>
    </location>
</feature>
<dbReference type="PANTHER" id="PTHR37534:SF49">
    <property type="entry name" value="LYSINE BIOSYNTHESIS REGULATORY PROTEIN LYS14"/>
    <property type="match status" value="1"/>
</dbReference>
<dbReference type="InterPro" id="IPR036864">
    <property type="entry name" value="Zn2-C6_fun-type_DNA-bd_sf"/>
</dbReference>
<dbReference type="OrthoDB" id="416217at2759"/>
<gene>
    <name evidence="5" type="ORF">Amon01_000034200</name>
</gene>
<dbReference type="CDD" id="cd00067">
    <property type="entry name" value="GAL4"/>
    <property type="match status" value="1"/>
</dbReference>
<dbReference type="EMBL" id="BSXU01000096">
    <property type="protein sequence ID" value="GMG19281.1"/>
    <property type="molecule type" value="Genomic_DNA"/>
</dbReference>
<dbReference type="AlphaFoldDB" id="A0A9W6YS84"/>
<keyword evidence="6" id="KW-1185">Reference proteome</keyword>
<dbReference type="SUPFAM" id="SSF57701">
    <property type="entry name" value="Zn2/Cys6 DNA-binding domain"/>
    <property type="match status" value="1"/>
</dbReference>
<dbReference type="Pfam" id="PF00172">
    <property type="entry name" value="Zn_clus"/>
    <property type="match status" value="1"/>
</dbReference>
<dbReference type="GO" id="GO:0045944">
    <property type="term" value="P:positive regulation of transcription by RNA polymerase II"/>
    <property type="evidence" value="ECO:0007669"/>
    <property type="project" value="TreeGrafter"/>
</dbReference>
<comment type="subcellular location">
    <subcellularLocation>
        <location evidence="1">Nucleus</location>
    </subcellularLocation>
</comment>
<comment type="caution">
    <text evidence="5">The sequence shown here is derived from an EMBL/GenBank/DDBJ whole genome shotgun (WGS) entry which is preliminary data.</text>
</comment>
<dbReference type="GO" id="GO:0000976">
    <property type="term" value="F:transcription cis-regulatory region binding"/>
    <property type="evidence" value="ECO:0007669"/>
    <property type="project" value="TreeGrafter"/>
</dbReference>
<feature type="compositionally biased region" description="Basic and acidic residues" evidence="3">
    <location>
        <begin position="1"/>
        <end position="12"/>
    </location>
</feature>
<dbReference type="PROSITE" id="PS50048">
    <property type="entry name" value="ZN2_CY6_FUNGAL_2"/>
    <property type="match status" value="1"/>
</dbReference>
<dbReference type="PANTHER" id="PTHR37534">
    <property type="entry name" value="TRANSCRIPTIONAL ACTIVATOR PROTEIN UGA3"/>
    <property type="match status" value="1"/>
</dbReference>
<dbReference type="GO" id="GO:0008270">
    <property type="term" value="F:zinc ion binding"/>
    <property type="evidence" value="ECO:0007669"/>
    <property type="project" value="InterPro"/>
</dbReference>
<dbReference type="GO" id="GO:0005634">
    <property type="term" value="C:nucleus"/>
    <property type="evidence" value="ECO:0007669"/>
    <property type="project" value="UniProtKB-SubCell"/>
</dbReference>
<dbReference type="InterPro" id="IPR001138">
    <property type="entry name" value="Zn2Cys6_DnaBD"/>
</dbReference>
<accession>A0A9W6YS84</accession>
<protein>
    <submittedName>
        <fullName evidence="5">Unnamed protein product</fullName>
    </submittedName>
</protein>
<dbReference type="SMART" id="SM00066">
    <property type="entry name" value="GAL4"/>
    <property type="match status" value="1"/>
</dbReference>
<evidence type="ECO:0000256" key="1">
    <source>
        <dbReference type="ARBA" id="ARBA00004123"/>
    </source>
</evidence>
<dbReference type="GO" id="GO:0000981">
    <property type="term" value="F:DNA-binding transcription factor activity, RNA polymerase II-specific"/>
    <property type="evidence" value="ECO:0007669"/>
    <property type="project" value="InterPro"/>
</dbReference>
<name>A0A9W6YS84_AMBMO</name>
<feature type="compositionally biased region" description="Low complexity" evidence="3">
    <location>
        <begin position="18"/>
        <end position="51"/>
    </location>
</feature>